<accession>A0A649VCN9</accession>
<dbReference type="Proteomes" id="UP000423609">
    <property type="component" value="Segment"/>
</dbReference>
<keyword evidence="2" id="KW-1185">Reference proteome</keyword>
<protein>
    <submittedName>
        <fullName evidence="1">RuvC-like resolvase</fullName>
    </submittedName>
</protein>
<dbReference type="RefSeq" id="YP_009853833.1">
    <property type="nucleotide sequence ID" value="NC_048824.1"/>
</dbReference>
<organism evidence="1 2">
    <name type="scientific">Mycobacterium phage Indlulamithi</name>
    <dbReference type="NCBI Taxonomy" id="2656582"/>
    <lineage>
        <taxon>Viruses</taxon>
        <taxon>Duplodnaviria</taxon>
        <taxon>Heunggongvirae</taxon>
        <taxon>Uroviricota</taxon>
        <taxon>Caudoviricetes</taxon>
        <taxon>Indlulamithivirus</taxon>
        <taxon>Indlulamithivirus indlulamithi</taxon>
    </lineage>
</organism>
<reference evidence="1 2" key="1">
    <citation type="submission" date="2019-10" db="EMBL/GenBank/DDBJ databases">
        <authorList>
            <person name="Garlena R.A."/>
            <person name="Russell D.A."/>
            <person name="Pope W.H."/>
            <person name="Jacobs-Sera D."/>
            <person name="Hatfull G.F."/>
        </authorList>
    </citation>
    <scope>NUCLEOTIDE SEQUENCE [LARGE SCALE GENOMIC DNA]</scope>
</reference>
<name>A0A649VCN9_9CAUD</name>
<evidence type="ECO:0000313" key="1">
    <source>
        <dbReference type="EMBL" id="QGJ90120.1"/>
    </source>
</evidence>
<gene>
    <name evidence="1" type="primary">82</name>
    <name evidence="1" type="ORF">PBI_INDLULAMITHI_82</name>
</gene>
<dbReference type="EMBL" id="MN585993">
    <property type="protein sequence ID" value="QGJ90120.1"/>
    <property type="molecule type" value="Genomic_DNA"/>
</dbReference>
<proteinExistence type="predicted"/>
<sequence length="195" mass="22329">MSYLGPKPHSLAGGKELRESTMPGPCLPLIALDPGGMTGWSLIVLPANIFDQKLPLDQLLQRKSLWVHGQTECYDVNHGAHILRKYLIDQWPTAALVFETFFLRGNTKSVDLTPVELNAILGHHLWIKKRDRHWQQPAMAKRLDNDRLKLMNVYTSEGGMQHARDADRHALMMIRRCMEGKGMKERLWPHVYQTG</sequence>
<dbReference type="GeneID" id="55624519"/>
<evidence type="ECO:0000313" key="2">
    <source>
        <dbReference type="Proteomes" id="UP000423609"/>
    </source>
</evidence>
<dbReference type="KEGG" id="vg:55624519"/>